<reference evidence="1 2" key="1">
    <citation type="submission" date="2016-10" db="EMBL/GenBank/DDBJ databases">
        <authorList>
            <person name="Varghese N."/>
            <person name="Submissions S."/>
        </authorList>
    </citation>
    <scope>NUCLEOTIDE SEQUENCE [LARGE SCALE GENOMIC DNA]</scope>
    <source>
        <strain evidence="1 2">BS2774</strain>
    </source>
</reference>
<dbReference type="EMBL" id="LT629708">
    <property type="protein sequence ID" value="SDP14030.1"/>
    <property type="molecule type" value="Genomic_DNA"/>
</dbReference>
<dbReference type="Proteomes" id="UP000182654">
    <property type="component" value="Chromosome I"/>
</dbReference>
<name>A0ABY0SE63_9PSED</name>
<evidence type="ECO:0000313" key="2">
    <source>
        <dbReference type="Proteomes" id="UP000182654"/>
    </source>
</evidence>
<evidence type="ECO:0000313" key="1">
    <source>
        <dbReference type="EMBL" id="SDP14030.1"/>
    </source>
</evidence>
<organism evidence="1 2">
    <name type="scientific">Pseudomonas extremorientalis</name>
    <dbReference type="NCBI Taxonomy" id="169669"/>
    <lineage>
        <taxon>Bacteria</taxon>
        <taxon>Pseudomonadati</taxon>
        <taxon>Pseudomonadota</taxon>
        <taxon>Gammaproteobacteria</taxon>
        <taxon>Pseudomonadales</taxon>
        <taxon>Pseudomonadaceae</taxon>
        <taxon>Pseudomonas</taxon>
    </lineage>
</organism>
<proteinExistence type="predicted"/>
<gene>
    <name evidence="1" type="ORF">SAMN04490184_2407</name>
</gene>
<evidence type="ECO:0008006" key="3">
    <source>
        <dbReference type="Google" id="ProtNLM"/>
    </source>
</evidence>
<accession>A0ABY0SE63</accession>
<dbReference type="RefSeq" id="WP_257102714.1">
    <property type="nucleotide sequence ID" value="NZ_CP089519.1"/>
</dbReference>
<sequence>MSKALERKLTPQQLERVRADFKRYDANGDGALLHAGGSQEVVE</sequence>
<protein>
    <recommendedName>
        <fullName evidence="3">EF-hand domain-containing protein</fullName>
    </recommendedName>
</protein>
<keyword evidence="2" id="KW-1185">Reference proteome</keyword>